<evidence type="ECO:0000256" key="5">
    <source>
        <dbReference type="ARBA" id="ARBA00018679"/>
    </source>
</evidence>
<comment type="caution">
    <text evidence="14">The sequence shown here is derived from an EMBL/GenBank/DDBJ whole genome shotgun (WGS) entry which is preliminary data.</text>
</comment>
<feature type="domain" description="Tryptophan synthase beta chain-like PALP" evidence="12">
    <location>
        <begin position="93"/>
        <end position="331"/>
    </location>
</feature>
<organism evidence="14 15">
    <name type="scientific">Sneathiella sedimenti</name>
    <dbReference type="NCBI Taxonomy" id="2816034"/>
    <lineage>
        <taxon>Bacteria</taxon>
        <taxon>Pseudomonadati</taxon>
        <taxon>Pseudomonadota</taxon>
        <taxon>Alphaproteobacteria</taxon>
        <taxon>Sneathiellales</taxon>
        <taxon>Sneathiellaceae</taxon>
        <taxon>Sneathiella</taxon>
    </lineage>
</organism>
<comment type="similarity">
    <text evidence="3">Belongs to the threonine synthase family.</text>
</comment>
<dbReference type="PANTHER" id="PTHR42690:SF1">
    <property type="entry name" value="THREONINE SYNTHASE-LIKE 2"/>
    <property type="match status" value="1"/>
</dbReference>
<dbReference type="InterPro" id="IPR004450">
    <property type="entry name" value="Thr_synthase-like"/>
</dbReference>
<evidence type="ECO:0000259" key="12">
    <source>
        <dbReference type="Pfam" id="PF00291"/>
    </source>
</evidence>
<dbReference type="PROSITE" id="PS00165">
    <property type="entry name" value="DEHYDRATASE_SER_THR"/>
    <property type="match status" value="1"/>
</dbReference>
<evidence type="ECO:0000256" key="3">
    <source>
        <dbReference type="ARBA" id="ARBA00005517"/>
    </source>
</evidence>
<dbReference type="InterPro" id="IPR036052">
    <property type="entry name" value="TrpB-like_PALP_sf"/>
</dbReference>
<evidence type="ECO:0000256" key="2">
    <source>
        <dbReference type="ARBA" id="ARBA00004979"/>
    </source>
</evidence>
<dbReference type="InterPro" id="IPR001926">
    <property type="entry name" value="TrpB-like_PALP"/>
</dbReference>
<evidence type="ECO:0000313" key="14">
    <source>
        <dbReference type="EMBL" id="MBO0332209.1"/>
    </source>
</evidence>
<dbReference type="PANTHER" id="PTHR42690">
    <property type="entry name" value="THREONINE SYNTHASE FAMILY MEMBER"/>
    <property type="match status" value="1"/>
</dbReference>
<evidence type="ECO:0000256" key="9">
    <source>
        <dbReference type="ARBA" id="ARBA00023239"/>
    </source>
</evidence>
<comment type="cofactor">
    <cofactor evidence="1">
        <name>pyridoxal 5'-phosphate</name>
        <dbReference type="ChEBI" id="CHEBI:597326"/>
    </cofactor>
</comment>
<dbReference type="NCBIfam" id="TIGR00260">
    <property type="entry name" value="thrC"/>
    <property type="match status" value="1"/>
</dbReference>
<protein>
    <recommendedName>
        <fullName evidence="5 11">Threonine synthase</fullName>
        <ecNumber evidence="4 11">4.2.3.1</ecNumber>
    </recommendedName>
</protein>
<evidence type="ECO:0000256" key="1">
    <source>
        <dbReference type="ARBA" id="ARBA00001933"/>
    </source>
</evidence>
<name>A0ABS3F122_9PROT</name>
<dbReference type="EMBL" id="JAFLNC010000001">
    <property type="protein sequence ID" value="MBO0332209.1"/>
    <property type="molecule type" value="Genomic_DNA"/>
</dbReference>
<keyword evidence="6" id="KW-0028">Amino-acid biosynthesis</keyword>
<dbReference type="InterPro" id="IPR037158">
    <property type="entry name" value="Thr_synth_N_sf"/>
</dbReference>
<dbReference type="Pfam" id="PF24857">
    <property type="entry name" value="THR4_C"/>
    <property type="match status" value="1"/>
</dbReference>
<dbReference type="GO" id="GO:0004795">
    <property type="term" value="F:threonine synthase activity"/>
    <property type="evidence" value="ECO:0007669"/>
    <property type="project" value="UniProtKB-EC"/>
</dbReference>
<dbReference type="RefSeq" id="WP_207041147.1">
    <property type="nucleotide sequence ID" value="NZ_JAFLNC010000001.1"/>
</dbReference>
<keyword evidence="15" id="KW-1185">Reference proteome</keyword>
<evidence type="ECO:0000259" key="13">
    <source>
        <dbReference type="Pfam" id="PF14821"/>
    </source>
</evidence>
<evidence type="ECO:0000313" key="15">
    <source>
        <dbReference type="Proteomes" id="UP000664761"/>
    </source>
</evidence>
<keyword evidence="9 14" id="KW-0456">Lyase</keyword>
<evidence type="ECO:0000256" key="7">
    <source>
        <dbReference type="ARBA" id="ARBA00022697"/>
    </source>
</evidence>
<feature type="domain" description="Threonine synthase N-terminal" evidence="13">
    <location>
        <begin position="2"/>
        <end position="80"/>
    </location>
</feature>
<dbReference type="Pfam" id="PF14821">
    <property type="entry name" value="Thr_synth_N"/>
    <property type="match status" value="1"/>
</dbReference>
<dbReference type="Gene3D" id="3.40.50.1100">
    <property type="match status" value="2"/>
</dbReference>
<gene>
    <name evidence="14" type="ORF">J0X12_01195</name>
</gene>
<evidence type="ECO:0000256" key="4">
    <source>
        <dbReference type="ARBA" id="ARBA00013028"/>
    </source>
</evidence>
<dbReference type="Proteomes" id="UP000664761">
    <property type="component" value="Unassembled WGS sequence"/>
</dbReference>
<dbReference type="InterPro" id="IPR051166">
    <property type="entry name" value="Threonine_Synthase"/>
</dbReference>
<evidence type="ECO:0000256" key="11">
    <source>
        <dbReference type="NCBIfam" id="TIGR00260"/>
    </source>
</evidence>
<keyword evidence="7" id="KW-0791">Threonine biosynthesis</keyword>
<dbReference type="CDD" id="cd01560">
    <property type="entry name" value="Thr-synth_2"/>
    <property type="match status" value="1"/>
</dbReference>
<dbReference type="SUPFAM" id="SSF53686">
    <property type="entry name" value="Tryptophan synthase beta subunit-like PLP-dependent enzymes"/>
    <property type="match status" value="1"/>
</dbReference>
<reference evidence="14 15" key="1">
    <citation type="submission" date="2021-03" db="EMBL/GenBank/DDBJ databases">
        <title>Sneathiella sp. CAU 1612 isolated from Kang Won-do.</title>
        <authorList>
            <person name="Kim W."/>
        </authorList>
    </citation>
    <scope>NUCLEOTIDE SEQUENCE [LARGE SCALE GENOMIC DNA]</scope>
    <source>
        <strain evidence="14 15">CAU 1612</strain>
    </source>
</reference>
<dbReference type="InterPro" id="IPR029144">
    <property type="entry name" value="Thr_synth_N"/>
</dbReference>
<evidence type="ECO:0000256" key="8">
    <source>
        <dbReference type="ARBA" id="ARBA00022898"/>
    </source>
</evidence>
<evidence type="ECO:0000256" key="10">
    <source>
        <dbReference type="ARBA" id="ARBA00049144"/>
    </source>
</evidence>
<dbReference type="Pfam" id="PF00291">
    <property type="entry name" value="PALP"/>
    <property type="match status" value="1"/>
</dbReference>
<dbReference type="Gene3D" id="3.90.1380.10">
    <property type="entry name" value="Threonine synthase, N-terminal domain"/>
    <property type="match status" value="1"/>
</dbReference>
<comment type="pathway">
    <text evidence="2">Amino-acid biosynthesis; L-threonine biosynthesis; L-threonine from L-aspartate: step 5/5.</text>
</comment>
<dbReference type="EC" id="4.2.3.1" evidence="4 11"/>
<keyword evidence="8" id="KW-0663">Pyridoxal phosphate</keyword>
<comment type="catalytic activity">
    <reaction evidence="10">
        <text>O-phospho-L-homoserine + H2O = L-threonine + phosphate</text>
        <dbReference type="Rhea" id="RHEA:10840"/>
        <dbReference type="ChEBI" id="CHEBI:15377"/>
        <dbReference type="ChEBI" id="CHEBI:43474"/>
        <dbReference type="ChEBI" id="CHEBI:57590"/>
        <dbReference type="ChEBI" id="CHEBI:57926"/>
        <dbReference type="EC" id="4.2.3.1"/>
    </reaction>
</comment>
<accession>A0ABS3F122</accession>
<evidence type="ECO:0000256" key="6">
    <source>
        <dbReference type="ARBA" id="ARBA00022605"/>
    </source>
</evidence>
<sequence length="466" mass="50825">MRYISTRGKAPVLNFEEVVLTGLARDGGLYLPESWPQFSREDIEGLAGMSYAEAAAFLLQPFLGDSIDAADFRKMTEKAYAGFAHKAVVPVSQLGSNEFLMELYHGPTLAFKDVALQLLGLLYDHLLAREGKRVTIVGATSGDTGSAAIEACRGREAVDIFILHPKGRVSEVQRRQMTTVLDANVHNIAVEGDFDDCQAMVKAMFNDHEFRDSLAVSAVNSINWARVMAQIVYYFTVGVSLGAPSRSISFSVPSGNFGDVYAGYAASRMGLPIEQLIVATNRNDILSRFFNSGEYRKSGVDPTISPSMDIQVSSNFERFLADLYGRDGDAIADLMGKLDSEGGFSVNMSLLNEGIFAAGRCDEEETLATIRRTLDDSAKLVDPHTAVGLAVGESCRKNTDVPLVTLSTAHPAKFPDAVEKATGERPELPKHMADLFEREERLVDLPNDIGTIKSYIKERARILSAA</sequence>
<proteinExistence type="inferred from homology"/>
<dbReference type="InterPro" id="IPR000634">
    <property type="entry name" value="Ser/Thr_deHydtase_PyrdxlP-BS"/>
</dbReference>